<dbReference type="EMBL" id="CP007514">
    <property type="protein sequence ID" value="AHY47640.1"/>
    <property type="molecule type" value="Genomic_DNA"/>
</dbReference>
<dbReference type="STRING" id="42256.RradSPS_2357"/>
<keyword evidence="6" id="KW-1185">Reference proteome</keyword>
<dbReference type="PANTHER" id="PTHR34473:SF2">
    <property type="entry name" value="UPF0699 TRANSMEMBRANE PROTEIN YDBT"/>
    <property type="match status" value="1"/>
</dbReference>
<dbReference type="HOGENOM" id="CLU_024617_6_0_11"/>
<dbReference type="InterPro" id="IPR014529">
    <property type="entry name" value="UCP026631"/>
</dbReference>
<proteinExistence type="predicted"/>
<dbReference type="Proteomes" id="UP000025229">
    <property type="component" value="Chromosome"/>
</dbReference>
<dbReference type="PATRIC" id="fig|42256.3.peg.2401"/>
<dbReference type="KEGG" id="rrd:RradSPS_2357"/>
<feature type="domain" description="YdbS-like PH" evidence="3">
    <location>
        <begin position="88"/>
        <end position="174"/>
    </location>
</feature>
<feature type="domain" description="YdbS-like PH" evidence="3">
    <location>
        <begin position="443"/>
        <end position="512"/>
    </location>
</feature>
<dbReference type="Proteomes" id="UP001281130">
    <property type="component" value="Unassembled WGS sequence"/>
</dbReference>
<feature type="transmembrane region" description="Helical" evidence="2">
    <location>
        <begin position="64"/>
        <end position="86"/>
    </location>
</feature>
<evidence type="ECO:0000256" key="2">
    <source>
        <dbReference type="SAM" id="Phobius"/>
    </source>
</evidence>
<evidence type="ECO:0000313" key="4">
    <source>
        <dbReference type="EMBL" id="AHY47640.1"/>
    </source>
</evidence>
<dbReference type="InterPro" id="IPR005182">
    <property type="entry name" value="YdbS-like_PH"/>
</dbReference>
<dbReference type="OrthoDB" id="3190163at2"/>
<feature type="transmembrane region" description="Helical" evidence="2">
    <location>
        <begin position="252"/>
        <end position="285"/>
    </location>
</feature>
<accession>A0A023X6L2</accession>
<feature type="transmembrane region" description="Helical" evidence="2">
    <location>
        <begin position="419"/>
        <end position="440"/>
    </location>
</feature>
<sequence length="537" mass="57471">MNSEPGVEPLREPETGGAGAQEIPESRLHPSAMIFEAIRTVRSWVSAALIPGLAALFGSGLSAWAISLILTLAALLVIFSAVWGFLSWRATSYGVAGGVFFLKRGVLQKNERTIPLDHIQSVDTVQGFVQRLLQATGLLDVVEVRIETAGGSASETDASLAALTRPAAVGLRREIRRIRSLEGGPEPGTPDAEPEGPEVIRTLPTRDLLIAGATSGQIGAAAAIVAFASQFFDNFVNRFLSGPVVEGIVQTVAPYAFAVLLLAVFAIGLFAWLLAIVGTVLAYAGFTLSRSPDGKYLYIKRGLLRRYEATLPVARIQAVRTVEGVLRQPFGLAMVRVESAGYGEQAGSAGASTLFPLMPRREVPDLLARTLPEFAVEADLRPLPRRALRRYILRATFPALFIVPVAAASLFFTGLLESLFVYAVPGAVALLVALALYGWAEFRAAGWALRDGCFVSRERNLARTTSVAPRRRLQSRSMVVSPLQRRLDLATLRTRVASGSGGATFEVVDLDVWSAKTLLSDLGPGIRASGGVPARSR</sequence>
<feature type="region of interest" description="Disordered" evidence="1">
    <location>
        <begin position="1"/>
        <end position="22"/>
    </location>
</feature>
<reference evidence="5" key="2">
    <citation type="submission" date="2023-11" db="EMBL/GenBank/DDBJ databases">
        <title>MicrobeMod: A computational toolkit for identifying prokaryotic methylation and restriction-modification with nanopore sequencing.</title>
        <authorList>
            <person name="Crits-Christoph A."/>
            <person name="Kang S.C."/>
            <person name="Lee H."/>
            <person name="Ostrov N."/>
        </authorList>
    </citation>
    <scope>NUCLEOTIDE SEQUENCE</scope>
    <source>
        <strain evidence="5">ATCC 51242</strain>
    </source>
</reference>
<organism evidence="4 6">
    <name type="scientific">Rubrobacter radiotolerans</name>
    <name type="common">Arthrobacter radiotolerans</name>
    <dbReference type="NCBI Taxonomy" id="42256"/>
    <lineage>
        <taxon>Bacteria</taxon>
        <taxon>Bacillati</taxon>
        <taxon>Actinomycetota</taxon>
        <taxon>Rubrobacteria</taxon>
        <taxon>Rubrobacterales</taxon>
        <taxon>Rubrobacteraceae</taxon>
        <taxon>Rubrobacter</taxon>
    </lineage>
</organism>
<dbReference type="Pfam" id="PF03703">
    <property type="entry name" value="bPH_2"/>
    <property type="match status" value="3"/>
</dbReference>
<feature type="transmembrane region" description="Helical" evidence="2">
    <location>
        <begin position="208"/>
        <end position="232"/>
    </location>
</feature>
<evidence type="ECO:0000313" key="6">
    <source>
        <dbReference type="Proteomes" id="UP000025229"/>
    </source>
</evidence>
<dbReference type="EMBL" id="JAWXXX010000001">
    <property type="protein sequence ID" value="MDX5895043.1"/>
    <property type="molecule type" value="Genomic_DNA"/>
</dbReference>
<evidence type="ECO:0000256" key="1">
    <source>
        <dbReference type="SAM" id="MobiDB-lite"/>
    </source>
</evidence>
<evidence type="ECO:0000259" key="3">
    <source>
        <dbReference type="Pfam" id="PF03703"/>
    </source>
</evidence>
<reference evidence="4 6" key="1">
    <citation type="submission" date="2014-03" db="EMBL/GenBank/DDBJ databases">
        <title>Complete genome sequence of the Radio-Resistant Rubrobacter radiotolerans RSPS-4.</title>
        <authorList>
            <person name="Egas C.C."/>
            <person name="Barroso C.C."/>
            <person name="Froufe H.J.C."/>
            <person name="Pacheco J.J."/>
            <person name="Albuquerque L.L."/>
            <person name="da Costa M.M.S."/>
        </authorList>
    </citation>
    <scope>NUCLEOTIDE SEQUENCE [LARGE SCALE GENOMIC DNA]</scope>
    <source>
        <strain evidence="4 6">RSPS-4</strain>
    </source>
</reference>
<gene>
    <name evidence="4" type="ORF">RradSPS_2357</name>
    <name evidence="5" type="ORF">SIL72_13535</name>
</gene>
<keyword evidence="2" id="KW-0812">Transmembrane</keyword>
<protein>
    <submittedName>
        <fullName evidence="5">PH domain-containing protein</fullName>
    </submittedName>
    <submittedName>
        <fullName evidence="4">Putative membrane protein</fullName>
    </submittedName>
</protein>
<feature type="transmembrane region" description="Helical" evidence="2">
    <location>
        <begin position="391"/>
        <end position="413"/>
    </location>
</feature>
<keyword evidence="2" id="KW-0472">Membrane</keyword>
<dbReference type="eggNOG" id="COG3428">
    <property type="taxonomic scope" value="Bacteria"/>
</dbReference>
<dbReference type="AlphaFoldDB" id="A0A023X6L2"/>
<feature type="domain" description="YdbS-like PH" evidence="3">
    <location>
        <begin position="293"/>
        <end position="363"/>
    </location>
</feature>
<name>A0A023X6L2_RUBRA</name>
<dbReference type="RefSeq" id="WP_038682915.1">
    <property type="nucleotide sequence ID" value="NZ_CP007514.1"/>
</dbReference>
<dbReference type="PIRSF" id="PIRSF026631">
    <property type="entry name" value="UCP026631"/>
    <property type="match status" value="1"/>
</dbReference>
<dbReference type="PANTHER" id="PTHR34473">
    <property type="entry name" value="UPF0699 TRANSMEMBRANE PROTEIN YDBS"/>
    <property type="match status" value="1"/>
</dbReference>
<keyword evidence="2" id="KW-1133">Transmembrane helix</keyword>
<evidence type="ECO:0000313" key="5">
    <source>
        <dbReference type="EMBL" id="MDX5895043.1"/>
    </source>
</evidence>